<feature type="region of interest" description="Disordered" evidence="1">
    <location>
        <begin position="92"/>
        <end position="170"/>
    </location>
</feature>
<proteinExistence type="predicted"/>
<organism evidence="2 3">
    <name type="scientific">Prorocentrum cordatum</name>
    <dbReference type="NCBI Taxonomy" id="2364126"/>
    <lineage>
        <taxon>Eukaryota</taxon>
        <taxon>Sar</taxon>
        <taxon>Alveolata</taxon>
        <taxon>Dinophyceae</taxon>
        <taxon>Prorocentrales</taxon>
        <taxon>Prorocentraceae</taxon>
        <taxon>Prorocentrum</taxon>
    </lineage>
</organism>
<keyword evidence="3" id="KW-1185">Reference proteome</keyword>
<reference evidence="2" key="1">
    <citation type="submission" date="2023-10" db="EMBL/GenBank/DDBJ databases">
        <authorList>
            <person name="Chen Y."/>
            <person name="Shah S."/>
            <person name="Dougan E. K."/>
            <person name="Thang M."/>
            <person name="Chan C."/>
        </authorList>
    </citation>
    <scope>NUCLEOTIDE SEQUENCE [LARGE SCALE GENOMIC DNA]</scope>
</reference>
<name>A0ABN9TG29_9DINO</name>
<feature type="non-terminal residue" evidence="2">
    <location>
        <position position="196"/>
    </location>
</feature>
<evidence type="ECO:0000256" key="1">
    <source>
        <dbReference type="SAM" id="MobiDB-lite"/>
    </source>
</evidence>
<evidence type="ECO:0000313" key="3">
    <source>
        <dbReference type="Proteomes" id="UP001189429"/>
    </source>
</evidence>
<feature type="non-terminal residue" evidence="2">
    <location>
        <position position="1"/>
    </location>
</feature>
<accession>A0ABN9TG29</accession>
<evidence type="ECO:0000313" key="2">
    <source>
        <dbReference type="EMBL" id="CAK0844754.1"/>
    </source>
</evidence>
<gene>
    <name evidence="2" type="ORF">PCOR1329_LOCUS38777</name>
</gene>
<sequence>RFAAPRWHGLLGRAGGAGCARASGSATSWAARAVVRVADQHEAGDGRAHWRLGRGASRSWHPLHSHAVGCPRHQHVQPDALQCRGVPAEAGLRGVGRQEQGWAPDLSRGGRGGPAAEEAAVGRPAGSSSGLSSARPGRRRAAGEERRTPPPPCTGSSTSAPLAARTCSADGGSLPPCWRRAAWWLRKRSCTRSFCL</sequence>
<feature type="compositionally biased region" description="Low complexity" evidence="1">
    <location>
        <begin position="114"/>
        <end position="135"/>
    </location>
</feature>
<dbReference type="EMBL" id="CAUYUJ010014691">
    <property type="protein sequence ID" value="CAK0844754.1"/>
    <property type="molecule type" value="Genomic_DNA"/>
</dbReference>
<protein>
    <submittedName>
        <fullName evidence="2">Uncharacterized protein</fullName>
    </submittedName>
</protein>
<comment type="caution">
    <text evidence="2">The sequence shown here is derived from an EMBL/GenBank/DDBJ whole genome shotgun (WGS) entry which is preliminary data.</text>
</comment>
<dbReference type="Proteomes" id="UP001189429">
    <property type="component" value="Unassembled WGS sequence"/>
</dbReference>